<dbReference type="RefSeq" id="WP_072711386.1">
    <property type="nucleotide sequence ID" value="NZ_CP016796.1"/>
</dbReference>
<keyword evidence="5" id="KW-0560">Oxidoreductase</keyword>
<comment type="pathway">
    <text evidence="5">Isoprenoid biosynthesis; isopentenyl diphosphate biosynthesis via DXP pathway; isopentenyl diphosphate from 1-deoxy-D-xylulose 5-phosphate: step 6/6.</text>
</comment>
<comment type="cofactor">
    <cofactor evidence="5">
        <name>[4Fe-4S] cluster</name>
        <dbReference type="ChEBI" id="CHEBI:49883"/>
    </cofactor>
    <text evidence="5">Binds 1 [4Fe-4S] cluster per subunit.</text>
</comment>
<dbReference type="EC" id="1.17.7.4" evidence="5"/>
<dbReference type="GO" id="GO:0016114">
    <property type="term" value="P:terpenoid biosynthetic process"/>
    <property type="evidence" value="ECO:0007669"/>
    <property type="project" value="UniProtKB-UniRule"/>
</dbReference>
<feature type="binding site" evidence="5">
    <location>
        <position position="225"/>
    </location>
    <ligand>
        <name>isopentenyl diphosphate</name>
        <dbReference type="ChEBI" id="CHEBI:128769"/>
    </ligand>
</feature>
<accession>A0A1L4BQT5</accession>
<evidence type="ECO:0000256" key="4">
    <source>
        <dbReference type="ARBA" id="ARBA00023014"/>
    </source>
</evidence>
<comment type="catalytic activity">
    <reaction evidence="5">
        <text>dimethylallyl diphosphate + 2 oxidized [2Fe-2S]-[ferredoxin] + H2O = (2E)-4-hydroxy-3-methylbut-2-enyl diphosphate + 2 reduced [2Fe-2S]-[ferredoxin] + 2 H(+)</text>
        <dbReference type="Rhea" id="RHEA:24825"/>
        <dbReference type="Rhea" id="RHEA-COMP:10000"/>
        <dbReference type="Rhea" id="RHEA-COMP:10001"/>
        <dbReference type="ChEBI" id="CHEBI:15377"/>
        <dbReference type="ChEBI" id="CHEBI:15378"/>
        <dbReference type="ChEBI" id="CHEBI:33737"/>
        <dbReference type="ChEBI" id="CHEBI:33738"/>
        <dbReference type="ChEBI" id="CHEBI:57623"/>
        <dbReference type="ChEBI" id="CHEBI:128753"/>
        <dbReference type="EC" id="1.17.7.4"/>
    </reaction>
</comment>
<dbReference type="GO" id="GO:0019288">
    <property type="term" value="P:isopentenyl diphosphate biosynthetic process, methylerythritol 4-phosphate pathway"/>
    <property type="evidence" value="ECO:0007669"/>
    <property type="project" value="UniProtKB-UniRule"/>
</dbReference>
<keyword evidence="3 5" id="KW-0408">Iron</keyword>
<keyword evidence="1 5" id="KW-0004">4Fe-4S</keyword>
<comment type="catalytic activity">
    <reaction evidence="5">
        <text>isopentenyl diphosphate + 2 oxidized [2Fe-2S]-[ferredoxin] + H2O = (2E)-4-hydroxy-3-methylbut-2-enyl diphosphate + 2 reduced [2Fe-2S]-[ferredoxin] + 2 H(+)</text>
        <dbReference type="Rhea" id="RHEA:24488"/>
        <dbReference type="Rhea" id="RHEA-COMP:10000"/>
        <dbReference type="Rhea" id="RHEA-COMP:10001"/>
        <dbReference type="ChEBI" id="CHEBI:15377"/>
        <dbReference type="ChEBI" id="CHEBI:15378"/>
        <dbReference type="ChEBI" id="CHEBI:33737"/>
        <dbReference type="ChEBI" id="CHEBI:33738"/>
        <dbReference type="ChEBI" id="CHEBI:128753"/>
        <dbReference type="ChEBI" id="CHEBI:128769"/>
        <dbReference type="EC" id="1.17.7.4"/>
    </reaction>
</comment>
<feature type="binding site" evidence="5">
    <location>
        <position position="41"/>
    </location>
    <ligand>
        <name>dimethylallyl diphosphate</name>
        <dbReference type="ChEBI" id="CHEBI:57623"/>
    </ligand>
</feature>
<dbReference type="NCBIfam" id="NF002190">
    <property type="entry name" value="PRK01045.1-4"/>
    <property type="match status" value="1"/>
</dbReference>
<evidence type="ECO:0000313" key="6">
    <source>
        <dbReference type="EMBL" id="API86192.1"/>
    </source>
</evidence>
<keyword evidence="7" id="KW-1185">Reference proteome</keyword>
<dbReference type="NCBIfam" id="TIGR00216">
    <property type="entry name" value="ispH_lytB"/>
    <property type="match status" value="1"/>
</dbReference>
<dbReference type="NCBIfam" id="NF002188">
    <property type="entry name" value="PRK01045.1-2"/>
    <property type="match status" value="1"/>
</dbReference>
<sequence>MKILLANPRGFCAGVSRAVETVEKVLEVEKSPVYVRHEVVHNKVVVDSLKKKGVIFVKEVDEVPDDSVCVFSAHGVSLKVEEAATKKNLVLYDATCPLVTKVHRGVRLASNNDAECVLVGHKGHPEVQGTMGQYRSTKGAIYLVENETDVAKLKINDPDNLYYATQTTLSVDETQSIIQALKDKYPNIKGPKKEDICYATQNRQTAIKSMLKEIDMLVVVGSKNSSNSNRLKELATLQGMDSYLIDNPLDIKKSWFENKKVCGVSAGASAPEYLVQEIISKISQVCSDNVVVEEFDGIKEEIHFPLPRLLKQKSIKIKVE</sequence>
<dbReference type="Proteomes" id="UP000184222">
    <property type="component" value="Chromosome"/>
</dbReference>
<name>A0A1L4BQT5_9GAMM</name>
<feature type="binding site" evidence="5">
    <location>
        <position position="41"/>
    </location>
    <ligand>
        <name>isopentenyl diphosphate</name>
        <dbReference type="ChEBI" id="CHEBI:128769"/>
    </ligand>
</feature>
<dbReference type="EMBL" id="CP016796">
    <property type="protein sequence ID" value="API86192.1"/>
    <property type="molecule type" value="Genomic_DNA"/>
</dbReference>
<feature type="binding site" evidence="5">
    <location>
        <position position="227"/>
    </location>
    <ligand>
        <name>(2E)-4-hydroxy-3-methylbut-2-enyl diphosphate</name>
        <dbReference type="ChEBI" id="CHEBI:128753"/>
    </ligand>
</feature>
<evidence type="ECO:0000256" key="1">
    <source>
        <dbReference type="ARBA" id="ARBA00022485"/>
    </source>
</evidence>
<feature type="binding site" evidence="5">
    <location>
        <position position="124"/>
    </location>
    <ligand>
        <name>isopentenyl diphosphate</name>
        <dbReference type="ChEBI" id="CHEBI:128769"/>
    </ligand>
</feature>
<dbReference type="InterPro" id="IPR003451">
    <property type="entry name" value="LytB/IspH"/>
</dbReference>
<feature type="binding site" evidence="5">
    <location>
        <position position="74"/>
    </location>
    <ligand>
        <name>isopentenyl diphosphate</name>
        <dbReference type="ChEBI" id="CHEBI:128769"/>
    </ligand>
</feature>
<dbReference type="GO" id="GO:0051539">
    <property type="term" value="F:4 iron, 4 sulfur cluster binding"/>
    <property type="evidence" value="ECO:0007669"/>
    <property type="project" value="UniProtKB-UniRule"/>
</dbReference>
<feature type="active site" description="Proton donor" evidence="5">
    <location>
        <position position="126"/>
    </location>
</feature>
<feature type="binding site" evidence="5">
    <location>
        <position position="227"/>
    </location>
    <ligand>
        <name>dimethylallyl diphosphate</name>
        <dbReference type="ChEBI" id="CHEBI:57623"/>
    </ligand>
</feature>
<feature type="binding site" evidence="5">
    <location>
        <position position="167"/>
    </location>
    <ligand>
        <name>(2E)-4-hydroxy-3-methylbut-2-enyl diphosphate</name>
        <dbReference type="ChEBI" id="CHEBI:128753"/>
    </ligand>
</feature>
<feature type="binding site" evidence="5">
    <location>
        <position position="226"/>
    </location>
    <ligand>
        <name>dimethylallyl diphosphate</name>
        <dbReference type="ChEBI" id="CHEBI:57623"/>
    </ligand>
</feature>
<feature type="binding site" evidence="5">
    <location>
        <position position="96"/>
    </location>
    <ligand>
        <name>[4Fe-4S] cluster</name>
        <dbReference type="ChEBI" id="CHEBI:49883"/>
    </ligand>
</feature>
<reference evidence="6 7" key="1">
    <citation type="journal article" date="2016" name="Appl. Environ. Microbiol.">
        <title>Whole genome relationships among Francisella bacteria of diverse origin define new species and provide specific regions for detection.</title>
        <authorList>
            <person name="Challacombe J.F."/>
            <person name="Petersen J.M."/>
            <person name="Gallegos-Graves V."/>
            <person name="Hodge D."/>
            <person name="Pillai S."/>
            <person name="Kuske C.R."/>
        </authorList>
    </citation>
    <scope>NUCLEOTIDE SEQUENCE [LARGE SCALE GENOMIC DNA]</scope>
    <source>
        <strain evidence="7">TX07-7310</strain>
    </source>
</reference>
<feature type="binding site" evidence="5">
    <location>
        <position position="227"/>
    </location>
    <ligand>
        <name>isopentenyl diphosphate</name>
        <dbReference type="ChEBI" id="CHEBI:128769"/>
    </ligand>
</feature>
<dbReference type="GO" id="GO:0051745">
    <property type="term" value="F:4-hydroxy-3-methylbut-2-enyl diphosphate reductase activity"/>
    <property type="evidence" value="ECO:0007669"/>
    <property type="project" value="UniProtKB-UniRule"/>
</dbReference>
<evidence type="ECO:0000256" key="2">
    <source>
        <dbReference type="ARBA" id="ARBA00022723"/>
    </source>
</evidence>
<feature type="binding site" evidence="5">
    <location>
        <position position="226"/>
    </location>
    <ligand>
        <name>(2E)-4-hydroxy-3-methylbut-2-enyl diphosphate</name>
        <dbReference type="ChEBI" id="CHEBI:128753"/>
    </ligand>
</feature>
<organism evidence="6 7">
    <name type="scientific">Francisella uliginis</name>
    <dbReference type="NCBI Taxonomy" id="573570"/>
    <lineage>
        <taxon>Bacteria</taxon>
        <taxon>Pseudomonadati</taxon>
        <taxon>Pseudomonadota</taxon>
        <taxon>Gammaproteobacteria</taxon>
        <taxon>Thiotrichales</taxon>
        <taxon>Francisellaceae</taxon>
        <taxon>Francisella</taxon>
    </lineage>
</organism>
<dbReference type="CDD" id="cd13944">
    <property type="entry name" value="lytB_ispH"/>
    <property type="match status" value="1"/>
</dbReference>
<keyword evidence="2 5" id="KW-0479">Metal-binding</keyword>
<comment type="similarity">
    <text evidence="5">Belongs to the IspH family.</text>
</comment>
<proteinExistence type="inferred from homology"/>
<dbReference type="HAMAP" id="MF_00191">
    <property type="entry name" value="IspH"/>
    <property type="match status" value="1"/>
</dbReference>
<dbReference type="PANTHER" id="PTHR30426">
    <property type="entry name" value="4-HYDROXY-3-METHYLBUT-2-ENYL DIPHOSPHATE REDUCTASE"/>
    <property type="match status" value="1"/>
</dbReference>
<feature type="binding site" evidence="5">
    <location>
        <position position="124"/>
    </location>
    <ligand>
        <name>dimethylallyl diphosphate</name>
        <dbReference type="ChEBI" id="CHEBI:57623"/>
    </ligand>
</feature>
<dbReference type="PANTHER" id="PTHR30426:SF0">
    <property type="entry name" value="4-HYDROXY-3-METHYLBUT-2-ENYL DIPHOSPHATE REDUCTASE"/>
    <property type="match status" value="1"/>
</dbReference>
<feature type="binding site" evidence="5">
    <location>
        <position position="225"/>
    </location>
    <ligand>
        <name>(2E)-4-hydroxy-3-methylbut-2-enyl diphosphate</name>
        <dbReference type="ChEBI" id="CHEBI:128753"/>
    </ligand>
</feature>
<dbReference type="UniPathway" id="UPA00056">
    <property type="reaction ID" value="UER00097"/>
</dbReference>
<feature type="binding site" evidence="5">
    <location>
        <position position="74"/>
    </location>
    <ligand>
        <name>(2E)-4-hydroxy-3-methylbut-2-enyl diphosphate</name>
        <dbReference type="ChEBI" id="CHEBI:128753"/>
    </ligand>
</feature>
<evidence type="ECO:0000256" key="5">
    <source>
        <dbReference type="HAMAP-Rule" id="MF_00191"/>
    </source>
</evidence>
<feature type="binding site" evidence="5">
    <location>
        <position position="74"/>
    </location>
    <ligand>
        <name>dimethylallyl diphosphate</name>
        <dbReference type="ChEBI" id="CHEBI:57623"/>
    </ligand>
</feature>
<feature type="binding site" evidence="5">
    <location>
        <position position="124"/>
    </location>
    <ligand>
        <name>(2E)-4-hydroxy-3-methylbut-2-enyl diphosphate</name>
        <dbReference type="ChEBI" id="CHEBI:128753"/>
    </ligand>
</feature>
<dbReference type="GO" id="GO:0046872">
    <property type="term" value="F:metal ion binding"/>
    <property type="evidence" value="ECO:0007669"/>
    <property type="project" value="UniProtKB-KW"/>
</dbReference>
<feature type="binding site" evidence="5">
    <location>
        <position position="197"/>
    </location>
    <ligand>
        <name>[4Fe-4S] cluster</name>
        <dbReference type="ChEBI" id="CHEBI:49883"/>
    </ligand>
</feature>
<feature type="binding site" evidence="5">
    <location>
        <position position="226"/>
    </location>
    <ligand>
        <name>isopentenyl diphosphate</name>
        <dbReference type="ChEBI" id="CHEBI:128769"/>
    </ligand>
</feature>
<feature type="binding site" evidence="5">
    <location>
        <position position="269"/>
    </location>
    <ligand>
        <name>dimethylallyl diphosphate</name>
        <dbReference type="ChEBI" id="CHEBI:57623"/>
    </ligand>
</feature>
<evidence type="ECO:0000256" key="3">
    <source>
        <dbReference type="ARBA" id="ARBA00023004"/>
    </source>
</evidence>
<dbReference type="Gene3D" id="3.40.50.11270">
    <property type="match status" value="1"/>
</dbReference>
<feature type="binding site" evidence="5">
    <location>
        <position position="12"/>
    </location>
    <ligand>
        <name>[4Fe-4S] cluster</name>
        <dbReference type="ChEBI" id="CHEBI:49883"/>
    </ligand>
</feature>
<dbReference type="Gene3D" id="3.40.1010.20">
    <property type="entry name" value="4-hydroxy-3-methylbut-2-enyl diphosphate reductase, catalytic domain"/>
    <property type="match status" value="2"/>
</dbReference>
<protein>
    <recommendedName>
        <fullName evidence="5">4-hydroxy-3-methylbut-2-enyl diphosphate reductase</fullName>
        <shortName evidence="5">HMBPP reductase</shortName>
        <ecNumber evidence="5">1.17.7.4</ecNumber>
    </recommendedName>
</protein>
<feature type="binding site" evidence="5">
    <location>
        <position position="269"/>
    </location>
    <ligand>
        <name>isopentenyl diphosphate</name>
        <dbReference type="ChEBI" id="CHEBI:128769"/>
    </ligand>
</feature>
<gene>
    <name evidence="5" type="primary">ispH</name>
    <name evidence="6" type="ORF">F7310_01955</name>
</gene>
<feature type="binding site" evidence="5">
    <location>
        <position position="41"/>
    </location>
    <ligand>
        <name>(2E)-4-hydroxy-3-methylbut-2-enyl diphosphate</name>
        <dbReference type="ChEBI" id="CHEBI:128753"/>
    </ligand>
</feature>
<dbReference type="GO" id="GO:0050992">
    <property type="term" value="P:dimethylallyl diphosphate biosynthetic process"/>
    <property type="evidence" value="ECO:0007669"/>
    <property type="project" value="UniProtKB-UniRule"/>
</dbReference>
<dbReference type="UniPathway" id="UPA00059">
    <property type="reaction ID" value="UER00105"/>
</dbReference>
<evidence type="ECO:0000313" key="7">
    <source>
        <dbReference type="Proteomes" id="UP000184222"/>
    </source>
</evidence>
<dbReference type="KEGG" id="frx:F7310_01955"/>
<keyword evidence="5" id="KW-0414">Isoprene biosynthesis</keyword>
<comment type="pathway">
    <text evidence="5">Isoprenoid biosynthesis; dimethylallyl diphosphate biosynthesis; dimethylallyl diphosphate from (2E)-4-hydroxy-3-methylbutenyl diphosphate: step 1/1.</text>
</comment>
<feature type="binding site" evidence="5">
    <location>
        <position position="269"/>
    </location>
    <ligand>
        <name>(2E)-4-hydroxy-3-methylbut-2-enyl diphosphate</name>
        <dbReference type="ChEBI" id="CHEBI:128753"/>
    </ligand>
</feature>
<dbReference type="Pfam" id="PF02401">
    <property type="entry name" value="LYTB"/>
    <property type="match status" value="1"/>
</dbReference>
<keyword evidence="4 5" id="KW-0411">Iron-sulfur</keyword>
<dbReference type="OrthoDB" id="9804068at2"/>
<comment type="function">
    <text evidence="5">Catalyzes the conversion of 1-hydroxy-2-methyl-2-(E)-butenyl 4-diphosphate (HMBPP) into a mixture of isopentenyl diphosphate (IPP) and dimethylallyl diphosphate (DMAPP). Acts in the terminal step of the DOXP/MEP pathway for isoprenoid precursor biosynthesis.</text>
</comment>
<dbReference type="AlphaFoldDB" id="A0A1L4BQT5"/>
<feature type="binding site" evidence="5">
    <location>
        <position position="225"/>
    </location>
    <ligand>
        <name>dimethylallyl diphosphate</name>
        <dbReference type="ChEBI" id="CHEBI:57623"/>
    </ligand>
</feature>
<dbReference type="STRING" id="573570.F7310_01955"/>